<dbReference type="AlphaFoldDB" id="A0A1Y1Z4X5"/>
<sequence>SSAASPSSSPVDEPTPVGQLWTAAWKEADLSSYTKQCVATATVTASIYKLGELYPDLKTWAPELKVFYNKQLYPGSWNGEDKHGNERELMKMPYEDLPFAVREWIARNPKQRHYSVQDDIVFFAPGAMYPILPLWVDEPDSKDLDCEAVFDDLDNYSNEPKDGGVIARMEHTSTGDKAVEIRIEAMQVR</sequence>
<name>A0A1Y1Z4X5_9PLEO</name>
<comment type="caution">
    <text evidence="1">The sequence shown here is derived from an EMBL/GenBank/DDBJ whole genome shotgun (WGS) entry which is preliminary data.</text>
</comment>
<keyword evidence="2" id="KW-1185">Reference proteome</keyword>
<organism evidence="1 2">
    <name type="scientific">Clohesyomyces aquaticus</name>
    <dbReference type="NCBI Taxonomy" id="1231657"/>
    <lineage>
        <taxon>Eukaryota</taxon>
        <taxon>Fungi</taxon>
        <taxon>Dikarya</taxon>
        <taxon>Ascomycota</taxon>
        <taxon>Pezizomycotina</taxon>
        <taxon>Dothideomycetes</taxon>
        <taxon>Pleosporomycetidae</taxon>
        <taxon>Pleosporales</taxon>
        <taxon>Lindgomycetaceae</taxon>
        <taxon>Clohesyomyces</taxon>
    </lineage>
</organism>
<reference evidence="1 2" key="1">
    <citation type="submission" date="2016-07" db="EMBL/GenBank/DDBJ databases">
        <title>Pervasive Adenine N6-methylation of Active Genes in Fungi.</title>
        <authorList>
            <consortium name="DOE Joint Genome Institute"/>
            <person name="Mondo S.J."/>
            <person name="Dannebaum R.O."/>
            <person name="Kuo R.C."/>
            <person name="Labutti K."/>
            <person name="Haridas S."/>
            <person name="Kuo A."/>
            <person name="Salamov A."/>
            <person name="Ahrendt S.R."/>
            <person name="Lipzen A."/>
            <person name="Sullivan W."/>
            <person name="Andreopoulos W.B."/>
            <person name="Clum A."/>
            <person name="Lindquist E."/>
            <person name="Daum C."/>
            <person name="Ramamoorthy G.K."/>
            <person name="Gryganskyi A."/>
            <person name="Culley D."/>
            <person name="Magnuson J.K."/>
            <person name="James T.Y."/>
            <person name="O'Malley M.A."/>
            <person name="Stajich J.E."/>
            <person name="Spatafora J.W."/>
            <person name="Visel A."/>
            <person name="Grigoriev I.V."/>
        </authorList>
    </citation>
    <scope>NUCLEOTIDE SEQUENCE [LARGE SCALE GENOMIC DNA]</scope>
    <source>
        <strain evidence="1 2">CBS 115471</strain>
    </source>
</reference>
<dbReference type="Proteomes" id="UP000193144">
    <property type="component" value="Unassembled WGS sequence"/>
</dbReference>
<proteinExistence type="predicted"/>
<protein>
    <submittedName>
        <fullName evidence="1">Uncharacterized protein</fullName>
    </submittedName>
</protein>
<evidence type="ECO:0000313" key="1">
    <source>
        <dbReference type="EMBL" id="ORY05164.1"/>
    </source>
</evidence>
<feature type="non-terminal residue" evidence="1">
    <location>
        <position position="189"/>
    </location>
</feature>
<feature type="non-terminal residue" evidence="1">
    <location>
        <position position="1"/>
    </location>
</feature>
<dbReference type="EMBL" id="MCFA01000128">
    <property type="protein sequence ID" value="ORY05164.1"/>
    <property type="molecule type" value="Genomic_DNA"/>
</dbReference>
<accession>A0A1Y1Z4X5</accession>
<dbReference type="OrthoDB" id="4359806at2759"/>
<gene>
    <name evidence="1" type="ORF">BCR34DRAFT_454832</name>
</gene>
<evidence type="ECO:0000313" key="2">
    <source>
        <dbReference type="Proteomes" id="UP000193144"/>
    </source>
</evidence>